<dbReference type="Proteomes" id="UP000032515">
    <property type="component" value="Unassembled WGS sequence"/>
</dbReference>
<dbReference type="NCBIfam" id="TIGR03453">
    <property type="entry name" value="partition_RepA"/>
    <property type="match status" value="1"/>
</dbReference>
<organism evidence="2 3">
    <name type="scientific">Rhodopseudomonas palustris</name>
    <dbReference type="NCBI Taxonomy" id="1076"/>
    <lineage>
        <taxon>Bacteria</taxon>
        <taxon>Pseudomonadati</taxon>
        <taxon>Pseudomonadota</taxon>
        <taxon>Alphaproteobacteria</taxon>
        <taxon>Hyphomicrobiales</taxon>
        <taxon>Nitrobacteraceae</taxon>
        <taxon>Rhodopseudomonas</taxon>
    </lineage>
</organism>
<dbReference type="NCBIfam" id="NF010443">
    <property type="entry name" value="PRK13869.1"/>
    <property type="match status" value="1"/>
</dbReference>
<dbReference type="PANTHER" id="PTHR13696:SF52">
    <property type="entry name" value="PARA FAMILY PROTEIN CT_582"/>
    <property type="match status" value="1"/>
</dbReference>
<dbReference type="InterPro" id="IPR017818">
    <property type="entry name" value="Plasmid_partition_RepA"/>
</dbReference>
<sequence length="407" mass="45036">MTALAANDASHRTGKKVRSLTRLVESDADLLSAQLKELRLRAFPPSSLKELRKFTSGEAAKLIGVTDAYIRHLSLAGDAPEAEKTARGRRLFSLEQVHEIRRTLAKTKQSYAPNRREGEHLQVIAVTNFKGGSGKTTTAAHVAQHFAMRGYRTLAIDLDPQASLSALFGLQPEFDLQENETLYGAIRYDDARRPLSEIIRKTYFSGLDIVPGNLELQEFEHDTPKVLAERNRGSERMFFSRIASALASVEDNYDVVILDCPPSLGFLTLSALCAARSVLVTIHPQMLDVASMSQFLHMTASLLDVVEQAGGDADYDFFRYVITRFEPTDGPQGQIVGLMRSLFGERVLTTAILKSTAISDAGLTKQTLYEVGRENFVRSTYDRALESLDGAHAEIENLVKEAWGRAV</sequence>
<reference evidence="2 3" key="1">
    <citation type="submission" date="2014-11" db="EMBL/GenBank/DDBJ databases">
        <title>Genomics and ecophysiology of heterotrophic nitrogen fixing bacteria isolated from estuarine surface water.</title>
        <authorList>
            <person name="Bentzon-Tilia M."/>
            <person name="Severin I."/>
            <person name="Hansen L.H."/>
            <person name="Riemann L."/>
        </authorList>
    </citation>
    <scope>NUCLEOTIDE SEQUENCE [LARGE SCALE GENOMIC DNA]</scope>
    <source>
        <strain evidence="2 3">BAL398</strain>
    </source>
</reference>
<protein>
    <submittedName>
        <fullName evidence="2">Chromosome partitioning protein ParA</fullName>
    </submittedName>
</protein>
<dbReference type="OrthoDB" id="9777757at2"/>
<dbReference type="InterPro" id="IPR027417">
    <property type="entry name" value="P-loop_NTPase"/>
</dbReference>
<dbReference type="SUPFAM" id="SSF52540">
    <property type="entry name" value="P-loop containing nucleoside triphosphate hydrolases"/>
    <property type="match status" value="1"/>
</dbReference>
<name>A0A0D7EGK4_RHOPL</name>
<comment type="caution">
    <text evidence="2">The sequence shown here is derived from an EMBL/GenBank/DDBJ whole genome shotgun (WGS) entry which is preliminary data.</text>
</comment>
<dbReference type="Pfam" id="PF13614">
    <property type="entry name" value="AAA_31"/>
    <property type="match status" value="1"/>
</dbReference>
<dbReference type="Gene3D" id="1.10.1660.10">
    <property type="match status" value="1"/>
</dbReference>
<evidence type="ECO:0000313" key="3">
    <source>
        <dbReference type="Proteomes" id="UP000032515"/>
    </source>
</evidence>
<evidence type="ECO:0000259" key="1">
    <source>
        <dbReference type="Pfam" id="PF13614"/>
    </source>
</evidence>
<dbReference type="EMBL" id="JXXE01000397">
    <property type="protein sequence ID" value="KIZ39781.1"/>
    <property type="molecule type" value="Genomic_DNA"/>
</dbReference>
<accession>A0A0D7EGK4</accession>
<proteinExistence type="predicted"/>
<dbReference type="Gene3D" id="3.40.50.300">
    <property type="entry name" value="P-loop containing nucleotide triphosphate hydrolases"/>
    <property type="match status" value="1"/>
</dbReference>
<dbReference type="CDD" id="cd02042">
    <property type="entry name" value="ParAB_family"/>
    <property type="match status" value="1"/>
</dbReference>
<gene>
    <name evidence="2" type="ORF">OO17_19380</name>
</gene>
<dbReference type="RefSeq" id="WP_024584969.1">
    <property type="nucleotide sequence ID" value="NZ_JXXE01000397.1"/>
</dbReference>
<dbReference type="InterPro" id="IPR025669">
    <property type="entry name" value="AAA_dom"/>
</dbReference>
<dbReference type="AlphaFoldDB" id="A0A0D7EGK4"/>
<dbReference type="InterPro" id="IPR050678">
    <property type="entry name" value="DNA_Partitioning_ATPase"/>
</dbReference>
<feature type="domain" description="AAA" evidence="1">
    <location>
        <begin position="122"/>
        <end position="302"/>
    </location>
</feature>
<dbReference type="PANTHER" id="PTHR13696">
    <property type="entry name" value="P-LOOP CONTAINING NUCLEOSIDE TRIPHOSPHATE HYDROLASE"/>
    <property type="match status" value="1"/>
</dbReference>
<dbReference type="PATRIC" id="fig|1076.23.peg.4395"/>
<evidence type="ECO:0000313" key="2">
    <source>
        <dbReference type="EMBL" id="KIZ39781.1"/>
    </source>
</evidence>